<accession>A0A381N3R4</accession>
<dbReference type="Gene3D" id="3.40.50.300">
    <property type="entry name" value="P-loop containing nucleotide triphosphate hydrolases"/>
    <property type="match status" value="1"/>
</dbReference>
<gene>
    <name evidence="1" type="ORF">METZ01_LOCUS2090</name>
</gene>
<dbReference type="EMBL" id="UINC01000110">
    <property type="protein sequence ID" value="SUZ49236.1"/>
    <property type="molecule type" value="Genomic_DNA"/>
</dbReference>
<proteinExistence type="predicted"/>
<evidence type="ECO:0000313" key="1">
    <source>
        <dbReference type="EMBL" id="SUZ49236.1"/>
    </source>
</evidence>
<dbReference type="PANTHER" id="PTHR11669:SF8">
    <property type="entry name" value="DNA POLYMERASE III SUBUNIT DELTA"/>
    <property type="match status" value="1"/>
</dbReference>
<reference evidence="1" key="1">
    <citation type="submission" date="2018-05" db="EMBL/GenBank/DDBJ databases">
        <authorList>
            <person name="Lanie J.A."/>
            <person name="Ng W.-L."/>
            <person name="Kazmierczak K.M."/>
            <person name="Andrzejewski T.M."/>
            <person name="Davidsen T.M."/>
            <person name="Wayne K.J."/>
            <person name="Tettelin H."/>
            <person name="Glass J.I."/>
            <person name="Rusch D."/>
            <person name="Podicherti R."/>
            <person name="Tsui H.-C.T."/>
            <person name="Winkler M.E."/>
        </authorList>
    </citation>
    <scope>NUCLEOTIDE SEQUENCE</scope>
</reference>
<evidence type="ECO:0008006" key="2">
    <source>
        <dbReference type="Google" id="ProtNLM"/>
    </source>
</evidence>
<dbReference type="SUPFAM" id="SSF52540">
    <property type="entry name" value="P-loop containing nucleoside triphosphate hydrolases"/>
    <property type="match status" value="1"/>
</dbReference>
<organism evidence="1">
    <name type="scientific">marine metagenome</name>
    <dbReference type="NCBI Taxonomy" id="408172"/>
    <lineage>
        <taxon>unclassified sequences</taxon>
        <taxon>metagenomes</taxon>
        <taxon>ecological metagenomes</taxon>
    </lineage>
</organism>
<protein>
    <recommendedName>
        <fullName evidence="2">DNA-directed DNA polymerase</fullName>
    </recommendedName>
</protein>
<dbReference type="PANTHER" id="PTHR11669">
    <property type="entry name" value="REPLICATION FACTOR C / DNA POLYMERASE III GAMMA-TAU SUBUNIT"/>
    <property type="match status" value="1"/>
</dbReference>
<dbReference type="InterPro" id="IPR050238">
    <property type="entry name" value="DNA_Rep/Repair_Clamp_Loader"/>
</dbReference>
<dbReference type="AlphaFoldDB" id="A0A381N3R4"/>
<dbReference type="InterPro" id="IPR027417">
    <property type="entry name" value="P-loop_NTPase"/>
</dbReference>
<sequence length="373" mass="41846">MIWDRLLRAKSNNRIGSAYLFSGPKGCGKEWGAIEFAKLLNCENMGEISCNHCSSCAQFLKLQHPNLKLIVPLPRSQKSDQSSNPLNALKKEDLEYLRHAIAGKGMDPFLKIRVPNARRITINSIRDLRRTIYLKSQTTGKKVVLIFDAHLLSEGMGESANALLKILEEPPNNTTLILVTDKKSALLPTIISRCQPINFPALSLDQTRLILENNGINNAQAIQIAMVVKGDIHLAREIADQSRGEIINEAEALVNLMICVDEKGWREFIDSNAMLASRKTEEFKFKIYLLQLWFYQAYSLRTGETTNNILPGMAEALQKFNEAFPQADLAGINKLLEKTTESLMRNLYTPLTLTNLLISVQELLKGKIPISVL</sequence>
<dbReference type="Pfam" id="PF13177">
    <property type="entry name" value="DNA_pol3_delta2"/>
    <property type="match status" value="1"/>
</dbReference>
<dbReference type="GO" id="GO:0006261">
    <property type="term" value="P:DNA-templated DNA replication"/>
    <property type="evidence" value="ECO:0007669"/>
    <property type="project" value="TreeGrafter"/>
</dbReference>
<name>A0A381N3R4_9ZZZZ</name>